<dbReference type="EMBL" id="SEYY01000666">
    <property type="protein sequence ID" value="KAB7506770.1"/>
    <property type="molecule type" value="Genomic_DNA"/>
</dbReference>
<accession>A0A5N5TKS5</accession>
<gene>
    <name evidence="6" type="primary">Capsl</name>
    <name evidence="6" type="ORF">Anas_00806</name>
</gene>
<reference evidence="6 7" key="1">
    <citation type="journal article" date="2019" name="PLoS Biol.">
        <title>Sex chromosomes control vertical transmission of feminizing Wolbachia symbionts in an isopod.</title>
        <authorList>
            <person name="Becking T."/>
            <person name="Chebbi M.A."/>
            <person name="Giraud I."/>
            <person name="Moumen B."/>
            <person name="Laverre T."/>
            <person name="Caubet Y."/>
            <person name="Peccoud J."/>
            <person name="Gilbert C."/>
            <person name="Cordaux R."/>
        </authorList>
    </citation>
    <scope>NUCLEOTIDE SEQUENCE [LARGE SCALE GENOMIC DNA]</scope>
    <source>
        <strain evidence="6">ANa2</strain>
        <tissue evidence="6">Whole body excluding digestive tract and cuticle</tissue>
    </source>
</reference>
<evidence type="ECO:0000313" key="6">
    <source>
        <dbReference type="EMBL" id="KAB7506770.1"/>
    </source>
</evidence>
<sequence>MDLATAGILLMFLVSEMPHRPRSSSSHAEETLKKKSQKQLADTTDPIEKLRLMCLARGSGGILGFGKIFRRMDDDGTGTLSEEEFLKGVNETGLDATPEEAAEIFKAFDADGKGSIDYNEFIRAIRPRMNENRKKLVEMAFDKLDSTDDGVVNMEDLKGVYSVSRNPHYMSGELSEEDILKRFLRNFEGETTVDGKITKDEFFDYYSGVSASIDKDGFFDLMMRNAWGIK</sequence>
<evidence type="ECO:0000313" key="7">
    <source>
        <dbReference type="Proteomes" id="UP000326759"/>
    </source>
</evidence>
<dbReference type="Gene3D" id="1.10.238.10">
    <property type="entry name" value="EF-hand"/>
    <property type="match status" value="2"/>
</dbReference>
<evidence type="ECO:0000256" key="1">
    <source>
        <dbReference type="ARBA" id="ARBA00022723"/>
    </source>
</evidence>
<dbReference type="Proteomes" id="UP000326759">
    <property type="component" value="Unassembled WGS sequence"/>
</dbReference>
<organism evidence="6 7">
    <name type="scientific">Armadillidium nasatum</name>
    <dbReference type="NCBI Taxonomy" id="96803"/>
    <lineage>
        <taxon>Eukaryota</taxon>
        <taxon>Metazoa</taxon>
        <taxon>Ecdysozoa</taxon>
        <taxon>Arthropoda</taxon>
        <taxon>Crustacea</taxon>
        <taxon>Multicrustacea</taxon>
        <taxon>Malacostraca</taxon>
        <taxon>Eumalacostraca</taxon>
        <taxon>Peracarida</taxon>
        <taxon>Isopoda</taxon>
        <taxon>Oniscidea</taxon>
        <taxon>Crinocheta</taxon>
        <taxon>Armadillidiidae</taxon>
        <taxon>Armadillidium</taxon>
    </lineage>
</organism>
<dbReference type="Pfam" id="PF13499">
    <property type="entry name" value="EF-hand_7"/>
    <property type="match status" value="1"/>
</dbReference>
<dbReference type="OrthoDB" id="444540at2759"/>
<dbReference type="InterPro" id="IPR018247">
    <property type="entry name" value="EF_Hand_1_Ca_BS"/>
</dbReference>
<dbReference type="PANTHER" id="PTHR34524:SF6">
    <property type="entry name" value="CALCYPHOSINE LIKE"/>
    <property type="match status" value="1"/>
</dbReference>
<dbReference type="CDD" id="cd00051">
    <property type="entry name" value="EFh"/>
    <property type="match status" value="1"/>
</dbReference>
<keyword evidence="2" id="KW-0677">Repeat</keyword>
<protein>
    <submittedName>
        <fullName evidence="6">Calcyphosin-like protein</fullName>
    </submittedName>
</protein>
<dbReference type="GO" id="GO:0005509">
    <property type="term" value="F:calcium ion binding"/>
    <property type="evidence" value="ECO:0007669"/>
    <property type="project" value="InterPro"/>
</dbReference>
<keyword evidence="7" id="KW-1185">Reference proteome</keyword>
<dbReference type="PANTHER" id="PTHR34524">
    <property type="entry name" value="CALCYPHOSIN"/>
    <property type="match status" value="1"/>
</dbReference>
<evidence type="ECO:0000259" key="5">
    <source>
        <dbReference type="PROSITE" id="PS50222"/>
    </source>
</evidence>
<feature type="domain" description="EF-hand" evidence="5">
    <location>
        <begin position="132"/>
        <end position="167"/>
    </location>
</feature>
<proteinExistence type="predicted"/>
<evidence type="ECO:0000256" key="3">
    <source>
        <dbReference type="ARBA" id="ARBA00022837"/>
    </source>
</evidence>
<name>A0A5N5TKS5_9CRUS</name>
<dbReference type="SUPFAM" id="SSF47473">
    <property type="entry name" value="EF-hand"/>
    <property type="match status" value="1"/>
</dbReference>
<feature type="domain" description="EF-hand" evidence="5">
    <location>
        <begin position="96"/>
        <end position="131"/>
    </location>
</feature>
<feature type="domain" description="EF-hand" evidence="5">
    <location>
        <begin position="60"/>
        <end position="95"/>
    </location>
</feature>
<dbReference type="AlphaFoldDB" id="A0A5N5TKS5"/>
<keyword evidence="3" id="KW-0106">Calcium</keyword>
<dbReference type="InterPro" id="IPR002048">
    <property type="entry name" value="EF_hand_dom"/>
</dbReference>
<keyword evidence="1" id="KW-0479">Metal-binding</keyword>
<comment type="caution">
    <text evidence="6">The sequence shown here is derived from an EMBL/GenBank/DDBJ whole genome shotgun (WGS) entry which is preliminary data.</text>
</comment>
<dbReference type="InterPro" id="IPR011992">
    <property type="entry name" value="EF-hand-dom_pair"/>
</dbReference>
<dbReference type="PROSITE" id="PS00018">
    <property type="entry name" value="EF_HAND_1"/>
    <property type="match status" value="1"/>
</dbReference>
<dbReference type="InterPro" id="IPR051581">
    <property type="entry name" value="Ca-bind"/>
</dbReference>
<feature type="region of interest" description="Disordered" evidence="4">
    <location>
        <begin position="19"/>
        <end position="42"/>
    </location>
</feature>
<dbReference type="PROSITE" id="PS50222">
    <property type="entry name" value="EF_HAND_2"/>
    <property type="match status" value="3"/>
</dbReference>
<dbReference type="SMART" id="SM00054">
    <property type="entry name" value="EFh"/>
    <property type="match status" value="3"/>
</dbReference>
<evidence type="ECO:0000256" key="2">
    <source>
        <dbReference type="ARBA" id="ARBA00022737"/>
    </source>
</evidence>
<evidence type="ECO:0000256" key="4">
    <source>
        <dbReference type="SAM" id="MobiDB-lite"/>
    </source>
</evidence>